<organism evidence="1 2">
    <name type="scientific">Phanerochaete sordida</name>
    <dbReference type="NCBI Taxonomy" id="48140"/>
    <lineage>
        <taxon>Eukaryota</taxon>
        <taxon>Fungi</taxon>
        <taxon>Dikarya</taxon>
        <taxon>Basidiomycota</taxon>
        <taxon>Agaricomycotina</taxon>
        <taxon>Agaricomycetes</taxon>
        <taxon>Polyporales</taxon>
        <taxon>Phanerochaetaceae</taxon>
        <taxon>Phanerochaete</taxon>
    </lineage>
</organism>
<name>A0A9P3GIP7_9APHY</name>
<dbReference type="AlphaFoldDB" id="A0A9P3GIP7"/>
<accession>A0A9P3GIP7</accession>
<gene>
    <name evidence="1" type="ORF">PsYK624_104780</name>
</gene>
<protein>
    <submittedName>
        <fullName evidence="1">Uncharacterized protein</fullName>
    </submittedName>
</protein>
<reference evidence="1 2" key="1">
    <citation type="submission" date="2021-08" db="EMBL/GenBank/DDBJ databases">
        <title>Draft Genome Sequence of Phanerochaete sordida strain YK-624.</title>
        <authorList>
            <person name="Mori T."/>
            <person name="Dohra H."/>
            <person name="Suzuki T."/>
            <person name="Kawagishi H."/>
            <person name="Hirai H."/>
        </authorList>
    </citation>
    <scope>NUCLEOTIDE SEQUENCE [LARGE SCALE GENOMIC DNA]</scope>
    <source>
        <strain evidence="1 2">YK-624</strain>
    </source>
</reference>
<dbReference type="PROSITE" id="PS51257">
    <property type="entry name" value="PROKAR_LIPOPROTEIN"/>
    <property type="match status" value="1"/>
</dbReference>
<evidence type="ECO:0000313" key="2">
    <source>
        <dbReference type="Proteomes" id="UP000703269"/>
    </source>
</evidence>
<evidence type="ECO:0000313" key="1">
    <source>
        <dbReference type="EMBL" id="GJE94309.1"/>
    </source>
</evidence>
<proteinExistence type="predicted"/>
<comment type="caution">
    <text evidence="1">The sequence shown here is derived from an EMBL/GenBank/DDBJ whole genome shotgun (WGS) entry which is preliminary data.</text>
</comment>
<keyword evidence="2" id="KW-1185">Reference proteome</keyword>
<sequence length="243" mass="26437">MIVVDRYHPRGRAQCYTAAGSASSCDERVKFKHDNQHADRQTRNAEAYKYRSTRSHIIGDVADIVARSSARHAKRSLSAPLERSVTLLCICALIVRTLIIAQHAAVIDASAIGMWSRRGSPHLEGLAPARLLPRLASQLAATATMRSIYRGCCTSAILGSDTQNSRTLKTDRKDTFSTLRHTGIPGSALADGISYGKVATTFVRDRTQHVDQCRQRAAAPEECASAKGGKTCVQGRGEGRYVQ</sequence>
<dbReference type="Proteomes" id="UP000703269">
    <property type="component" value="Unassembled WGS sequence"/>
</dbReference>
<dbReference type="EMBL" id="BPQB01000039">
    <property type="protein sequence ID" value="GJE94309.1"/>
    <property type="molecule type" value="Genomic_DNA"/>
</dbReference>